<dbReference type="SUPFAM" id="SSF52490">
    <property type="entry name" value="Tubulin nucleotide-binding domain-like"/>
    <property type="match status" value="1"/>
</dbReference>
<sequence length="104" mass="11649">MREIVHLQAGQCGNQIGAKAHTMGTVTCNWRGSTCTTTRPQEEITSPERCWWTWNPAPWTLSVPAPSVRSFGRTTSCLANPEPATTGQRGTTRRAQSWWMLSWT</sequence>
<comment type="subcellular location">
    <subcellularLocation>
        <location evidence="1">Cytoplasm</location>
    </subcellularLocation>
</comment>
<evidence type="ECO:0000256" key="2">
    <source>
        <dbReference type="ARBA" id="ARBA00022490"/>
    </source>
</evidence>
<dbReference type="Proteomes" id="UP000236370">
    <property type="component" value="Unassembled WGS sequence"/>
</dbReference>
<proteinExistence type="predicted"/>
<dbReference type="PROSITE" id="PS00228">
    <property type="entry name" value="TUBULIN_B_AUTOREG"/>
    <property type="match status" value="1"/>
</dbReference>
<accession>A0A2J8JRU9</accession>
<dbReference type="Gene3D" id="3.40.50.1440">
    <property type="entry name" value="Tubulin/FtsZ, GTPase domain"/>
    <property type="match status" value="1"/>
</dbReference>
<dbReference type="EMBL" id="NBAG03000432">
    <property type="protein sequence ID" value="PNI25477.1"/>
    <property type="molecule type" value="Genomic_DNA"/>
</dbReference>
<name>A0A2J8JRU9_PANTR</name>
<keyword evidence="2" id="KW-0963">Cytoplasm</keyword>
<organism evidence="3 4">
    <name type="scientific">Pan troglodytes</name>
    <name type="common">Chimpanzee</name>
    <dbReference type="NCBI Taxonomy" id="9598"/>
    <lineage>
        <taxon>Eukaryota</taxon>
        <taxon>Metazoa</taxon>
        <taxon>Chordata</taxon>
        <taxon>Craniata</taxon>
        <taxon>Vertebrata</taxon>
        <taxon>Euteleostomi</taxon>
        <taxon>Mammalia</taxon>
        <taxon>Eutheria</taxon>
        <taxon>Euarchontoglires</taxon>
        <taxon>Primates</taxon>
        <taxon>Haplorrhini</taxon>
        <taxon>Catarrhini</taxon>
        <taxon>Hominidae</taxon>
        <taxon>Pan</taxon>
    </lineage>
</organism>
<dbReference type="AlphaFoldDB" id="A0A2J8JRU9"/>
<reference evidence="3 4" key="1">
    <citation type="submission" date="2017-12" db="EMBL/GenBank/DDBJ databases">
        <title>High-resolution comparative analysis of great ape genomes.</title>
        <authorList>
            <person name="Pollen A."/>
            <person name="Hastie A."/>
            <person name="Hormozdiari F."/>
            <person name="Dougherty M."/>
            <person name="Liu R."/>
            <person name="Chaisson M."/>
            <person name="Hoppe E."/>
            <person name="Hill C."/>
            <person name="Pang A."/>
            <person name="Hillier L."/>
            <person name="Baker C."/>
            <person name="Armstrong J."/>
            <person name="Shendure J."/>
            <person name="Paten B."/>
            <person name="Wilson R."/>
            <person name="Chao H."/>
            <person name="Schneider V."/>
            <person name="Ventura M."/>
            <person name="Kronenberg Z."/>
            <person name="Murali S."/>
            <person name="Gordon D."/>
            <person name="Cantsilieris S."/>
            <person name="Munson K."/>
            <person name="Nelson B."/>
            <person name="Raja A."/>
            <person name="Underwood J."/>
            <person name="Diekhans M."/>
            <person name="Fiddes I."/>
            <person name="Haussler D."/>
            <person name="Eichler E."/>
        </authorList>
    </citation>
    <scope>NUCLEOTIDE SEQUENCE [LARGE SCALE GENOMIC DNA]</scope>
    <source>
        <strain evidence="3">Yerkes chimp pedigree #C0471</strain>
    </source>
</reference>
<protein>
    <submittedName>
        <fullName evidence="3">TUBB4A isoform 8</fullName>
    </submittedName>
</protein>
<evidence type="ECO:0000256" key="1">
    <source>
        <dbReference type="ARBA" id="ARBA00004496"/>
    </source>
</evidence>
<evidence type="ECO:0000313" key="3">
    <source>
        <dbReference type="EMBL" id="PNI25477.1"/>
    </source>
</evidence>
<comment type="caution">
    <text evidence="3">The sequence shown here is derived from an EMBL/GenBank/DDBJ whole genome shotgun (WGS) entry which is preliminary data.</text>
</comment>
<gene>
    <name evidence="3" type="ORF">CK820_G0045118</name>
</gene>
<dbReference type="InterPro" id="IPR013838">
    <property type="entry name" value="Beta-tubulin_BS"/>
</dbReference>
<dbReference type="InterPro" id="IPR036525">
    <property type="entry name" value="Tubulin/FtsZ_GTPase_sf"/>
</dbReference>
<dbReference type="GO" id="GO:0005737">
    <property type="term" value="C:cytoplasm"/>
    <property type="evidence" value="ECO:0007669"/>
    <property type="project" value="UniProtKB-SubCell"/>
</dbReference>
<evidence type="ECO:0000313" key="4">
    <source>
        <dbReference type="Proteomes" id="UP000236370"/>
    </source>
</evidence>